<proteinExistence type="predicted"/>
<feature type="compositionally biased region" description="Pro residues" evidence="1">
    <location>
        <begin position="667"/>
        <end position="678"/>
    </location>
</feature>
<sequence>MSPHPTRIGIDPALMTQLINEIKRLKQSWPEIDDQIGSALRAADTSMPGPGMLRDISFQIGERVPDLQRRLDLIIATQKISLDKGVVWADESLWVSNSPSSGAAAAKQVAGELRAARRNFPFLQRPLSDKALDALEAHRHDPYFAVALLKEIPPNELKALLVDLDQSVGIMGTLKSEGAVSDQQRLISTIGTLLGTASRGVGDVKLPKDFVDQLVSNKDVRDSKIVNELLKHGSFDDAFLLQLTRKVYDDAQKSRADQGSVIWFGDGLAAALANNPRVAQDFFTDPARKPLAYLMRQHQWADRGQEIGRAIEAASTTYRDHTQPPGHSRGYKSALIASWAVHFWADKKTQATLSKTRMNAANVLSAYISDVHRAPGSSDKETMGVTPLLDTDPNIPGLQPYGATFERQPLKDMMTWVFDNSEALKTVTKAHGVYSVKVLDVQADQLKEENARVFEEWKKSHPTATKSELAQQWQRILEAGMVNATAQEFKAKVFNLSRSLNLIVETGNLSDINKADRRDESYEAFTDALITTTKLVLTPAGDVVVAGYEGMQGSLDDALKFEAGKKARAQAASTLVDSQNMFKDLVAGAMLRHGLFGEASTPGSTHPHAFPNYAKGSSGDFLKSDGQLKPRNTMNADEDFAYTEWLKSSKATRIFSETDAAVTSGFAPPPPPPDPKAD</sequence>
<reference evidence="2 3" key="1">
    <citation type="submission" date="2016-10" db="EMBL/GenBank/DDBJ databases">
        <authorList>
            <person name="de Groot N.N."/>
        </authorList>
    </citation>
    <scope>NUCLEOTIDE SEQUENCE [LARGE SCALE GENOMIC DNA]</scope>
    <source>
        <strain evidence="2 3">CGMCC 4.6533</strain>
    </source>
</reference>
<evidence type="ECO:0000313" key="2">
    <source>
        <dbReference type="EMBL" id="SDL64440.1"/>
    </source>
</evidence>
<protein>
    <submittedName>
        <fullName evidence="2">Uncharacterized protein</fullName>
    </submittedName>
</protein>
<dbReference type="EMBL" id="FNDJ01000028">
    <property type="protein sequence ID" value="SDL64440.1"/>
    <property type="molecule type" value="Genomic_DNA"/>
</dbReference>
<dbReference type="AlphaFoldDB" id="A0A1G9LR56"/>
<keyword evidence="3" id="KW-1185">Reference proteome</keyword>
<evidence type="ECO:0000313" key="3">
    <source>
        <dbReference type="Proteomes" id="UP000199202"/>
    </source>
</evidence>
<dbReference type="STRING" id="633440.SAMN05421869_12892"/>
<dbReference type="Proteomes" id="UP000199202">
    <property type="component" value="Unassembled WGS sequence"/>
</dbReference>
<feature type="region of interest" description="Disordered" evidence="1">
    <location>
        <begin position="659"/>
        <end position="678"/>
    </location>
</feature>
<organism evidence="2 3">
    <name type="scientific">Nonomuraea jiangxiensis</name>
    <dbReference type="NCBI Taxonomy" id="633440"/>
    <lineage>
        <taxon>Bacteria</taxon>
        <taxon>Bacillati</taxon>
        <taxon>Actinomycetota</taxon>
        <taxon>Actinomycetes</taxon>
        <taxon>Streptosporangiales</taxon>
        <taxon>Streptosporangiaceae</taxon>
        <taxon>Nonomuraea</taxon>
    </lineage>
</organism>
<name>A0A1G9LR56_9ACTN</name>
<accession>A0A1G9LR56</accession>
<evidence type="ECO:0000256" key="1">
    <source>
        <dbReference type="SAM" id="MobiDB-lite"/>
    </source>
</evidence>
<gene>
    <name evidence="2" type="ORF">SAMN05421869_12892</name>
</gene>